<dbReference type="InterPro" id="IPR051159">
    <property type="entry name" value="Hexapeptide_acetyltransf"/>
</dbReference>
<accession>A0ABP7E495</accession>
<dbReference type="SUPFAM" id="SSF51161">
    <property type="entry name" value="Trimeric LpxA-like enzymes"/>
    <property type="match status" value="1"/>
</dbReference>
<dbReference type="PANTHER" id="PTHR23416:SF23">
    <property type="entry name" value="ACETYLTRANSFERASE C18B11.09C-RELATED"/>
    <property type="match status" value="1"/>
</dbReference>
<organism evidence="5 6">
    <name type="scientific">Oceanisphaera sediminis</name>
    <dbReference type="NCBI Taxonomy" id="981381"/>
    <lineage>
        <taxon>Bacteria</taxon>
        <taxon>Pseudomonadati</taxon>
        <taxon>Pseudomonadota</taxon>
        <taxon>Gammaproteobacteria</taxon>
        <taxon>Aeromonadales</taxon>
        <taxon>Aeromonadaceae</taxon>
        <taxon>Oceanisphaera</taxon>
    </lineage>
</organism>
<reference evidence="6" key="1">
    <citation type="journal article" date="2019" name="Int. J. Syst. Evol. Microbiol.">
        <title>The Global Catalogue of Microorganisms (GCM) 10K type strain sequencing project: providing services to taxonomists for standard genome sequencing and annotation.</title>
        <authorList>
            <consortium name="The Broad Institute Genomics Platform"/>
            <consortium name="The Broad Institute Genome Sequencing Center for Infectious Disease"/>
            <person name="Wu L."/>
            <person name="Ma J."/>
        </authorList>
    </citation>
    <scope>NUCLEOTIDE SEQUENCE [LARGE SCALE GENOMIC DNA]</scope>
    <source>
        <strain evidence="6">JCM 17329</strain>
    </source>
</reference>
<dbReference type="InterPro" id="IPR001451">
    <property type="entry name" value="Hexapep"/>
</dbReference>
<evidence type="ECO:0000256" key="1">
    <source>
        <dbReference type="ARBA" id="ARBA00007274"/>
    </source>
</evidence>
<evidence type="ECO:0000256" key="4">
    <source>
        <dbReference type="ARBA" id="ARBA00023315"/>
    </source>
</evidence>
<dbReference type="Pfam" id="PF14602">
    <property type="entry name" value="Hexapep_2"/>
    <property type="match status" value="1"/>
</dbReference>
<dbReference type="EMBL" id="BAABDS010000032">
    <property type="protein sequence ID" value="GAA3713203.1"/>
    <property type="molecule type" value="Genomic_DNA"/>
</dbReference>
<dbReference type="PANTHER" id="PTHR23416">
    <property type="entry name" value="SIALIC ACID SYNTHASE-RELATED"/>
    <property type="match status" value="1"/>
</dbReference>
<comment type="similarity">
    <text evidence="1">Belongs to the transferase hexapeptide repeat family.</text>
</comment>
<evidence type="ECO:0008006" key="7">
    <source>
        <dbReference type="Google" id="ProtNLM"/>
    </source>
</evidence>
<name>A0ABP7E495_9GAMM</name>
<dbReference type="RefSeq" id="WP_344964775.1">
    <property type="nucleotide sequence ID" value="NZ_BAABDS010000032.1"/>
</dbReference>
<keyword evidence="4" id="KW-0012">Acyltransferase</keyword>
<dbReference type="InterPro" id="IPR011004">
    <property type="entry name" value="Trimer_LpxA-like_sf"/>
</dbReference>
<dbReference type="InterPro" id="IPR018357">
    <property type="entry name" value="Hexapep_transf_CS"/>
</dbReference>
<keyword evidence="3" id="KW-0677">Repeat</keyword>
<protein>
    <recommendedName>
        <fullName evidence="7">Maltose acetyltransferase</fullName>
    </recommendedName>
</protein>
<keyword evidence="6" id="KW-1185">Reference proteome</keyword>
<proteinExistence type="inferred from homology"/>
<dbReference type="PROSITE" id="PS00101">
    <property type="entry name" value="HEXAPEP_TRANSFERASES"/>
    <property type="match status" value="1"/>
</dbReference>
<dbReference type="Gene3D" id="2.160.10.10">
    <property type="entry name" value="Hexapeptide repeat proteins"/>
    <property type="match status" value="1"/>
</dbReference>
<gene>
    <name evidence="5" type="ORF">GCM10022421_20550</name>
</gene>
<evidence type="ECO:0000313" key="5">
    <source>
        <dbReference type="EMBL" id="GAA3713203.1"/>
    </source>
</evidence>
<comment type="caution">
    <text evidence="5">The sequence shown here is derived from an EMBL/GenBank/DDBJ whole genome shotgun (WGS) entry which is preliminary data.</text>
</comment>
<dbReference type="Proteomes" id="UP001501479">
    <property type="component" value="Unassembled WGS sequence"/>
</dbReference>
<evidence type="ECO:0000313" key="6">
    <source>
        <dbReference type="Proteomes" id="UP001501479"/>
    </source>
</evidence>
<sequence length="178" mass="18702">MSTHIAFNSLTPELIAARKNSHEICRTFAKSPSKGNLKRLKTLFGQCGEQVMIEPPFHCDYGNQITLGDRTFININCTLLDSPVKAGAIVIGRDCLIGPNVQLLAVSHAVNPVERLEKGNFCAPVTIGDNVWIGAGAIVLAGVSIGDNSVVGAGSVVTKNVAANSVVAGNPAVKIRNI</sequence>
<evidence type="ECO:0000256" key="3">
    <source>
        <dbReference type="ARBA" id="ARBA00022737"/>
    </source>
</evidence>
<dbReference type="CDD" id="cd03357">
    <property type="entry name" value="LbH_MAT_GAT"/>
    <property type="match status" value="1"/>
</dbReference>
<keyword evidence="2" id="KW-0808">Transferase</keyword>
<evidence type="ECO:0000256" key="2">
    <source>
        <dbReference type="ARBA" id="ARBA00022679"/>
    </source>
</evidence>